<organism evidence="2 4">
    <name type="scientific">Leptospira perolatii</name>
    <dbReference type="NCBI Taxonomy" id="2023191"/>
    <lineage>
        <taxon>Bacteria</taxon>
        <taxon>Pseudomonadati</taxon>
        <taxon>Spirochaetota</taxon>
        <taxon>Spirochaetia</taxon>
        <taxon>Leptospirales</taxon>
        <taxon>Leptospiraceae</taxon>
        <taxon>Leptospira</taxon>
    </lineage>
</organism>
<dbReference type="PROSITE" id="PS51257">
    <property type="entry name" value="PROKAR_LIPOPROTEIN"/>
    <property type="match status" value="1"/>
</dbReference>
<dbReference type="AlphaFoldDB" id="A0A2M9ZJZ9"/>
<protein>
    <recommendedName>
        <fullName evidence="5">Lipoprotein</fullName>
    </recommendedName>
</protein>
<proteinExistence type="predicted"/>
<evidence type="ECO:0000313" key="2">
    <source>
        <dbReference type="EMBL" id="PJZ72395.1"/>
    </source>
</evidence>
<dbReference type="EMBL" id="NPDZ01000010">
    <property type="protein sequence ID" value="PJZ72395.1"/>
    <property type="molecule type" value="Genomic_DNA"/>
</dbReference>
<dbReference type="RefSeq" id="WP_100714276.1">
    <property type="nucleotide sequence ID" value="NZ_NPDY01000011.1"/>
</dbReference>
<evidence type="ECO:0000313" key="3">
    <source>
        <dbReference type="Proteomes" id="UP000231962"/>
    </source>
</evidence>
<evidence type="ECO:0000313" key="4">
    <source>
        <dbReference type="Proteomes" id="UP000231990"/>
    </source>
</evidence>
<dbReference type="Proteomes" id="UP000231990">
    <property type="component" value="Unassembled WGS sequence"/>
</dbReference>
<keyword evidence="3" id="KW-1185">Reference proteome</keyword>
<name>A0A2M9ZJZ9_9LEPT</name>
<dbReference type="NCBIfam" id="NF047529">
    <property type="entry name" value="SrpA"/>
    <property type="match status" value="1"/>
</dbReference>
<comment type="caution">
    <text evidence="2">The sequence shown here is derived from an EMBL/GenBank/DDBJ whole genome shotgun (WGS) entry which is preliminary data.</text>
</comment>
<dbReference type="Proteomes" id="UP000231962">
    <property type="component" value="Unassembled WGS sequence"/>
</dbReference>
<reference evidence="3 4" key="1">
    <citation type="submission" date="2017-07" db="EMBL/GenBank/DDBJ databases">
        <title>Leptospira spp. isolated from tropical soils.</title>
        <authorList>
            <person name="Thibeaux R."/>
            <person name="Iraola G."/>
            <person name="Ferres I."/>
            <person name="Bierque E."/>
            <person name="Girault D."/>
            <person name="Soupe-Gilbert M.-E."/>
            <person name="Picardeau M."/>
            <person name="Goarant C."/>
        </authorList>
    </citation>
    <scope>NUCLEOTIDE SEQUENCE [LARGE SCALE GENOMIC DNA]</scope>
    <source>
        <strain evidence="2 4">FH1-B-B1</strain>
        <strain evidence="1 3">FH1-B-C1</strain>
    </source>
</reference>
<gene>
    <name evidence="1" type="ORF">CH360_11920</name>
    <name evidence="2" type="ORF">CH373_14700</name>
</gene>
<dbReference type="OrthoDB" id="346250at2"/>
<dbReference type="EMBL" id="NPDY01000011">
    <property type="protein sequence ID" value="PJZ69223.1"/>
    <property type="molecule type" value="Genomic_DNA"/>
</dbReference>
<evidence type="ECO:0008006" key="5">
    <source>
        <dbReference type="Google" id="ProtNLM"/>
    </source>
</evidence>
<accession>A0A2M9ZJZ9</accession>
<evidence type="ECO:0000313" key="1">
    <source>
        <dbReference type="EMBL" id="PJZ69223.1"/>
    </source>
</evidence>
<sequence length="364" mass="39694">MIRKVPSLIFCVIYSLVIFTMSCQQGKGKDHQTELQMLALLPSIQVRYRTQASGGNFSLNSSSTYSTGVLTTNISGINIADYGDGISDGFTDRFLTPVEVYLGVNKIIAWKSPANGGPASGQETESNASITLLECIPQNPTHPGEFCTYSVVIGDSEAARNTQAFLANWARLPDASYDRIGVLVPVIRYVFDSQVIEPNLRWVNTNFRFNATDVYADLRMAGTSNSGLENDCPEYLSEMLDVLKAGKTCESRGYGIDEANGKIGYGGGYNLRYPLATNNSPGTFLTRDNPINNITTASGDYVLIVSGGESLSNAYNLYIDVDPTNAFFWDSNTSSTSYDATLDGPNGTTKQIKYYLPAIQLNFQ</sequence>